<reference evidence="11 12" key="1">
    <citation type="journal article" date="2017" name="Nat. Ecol. Evol.">
        <title>Scallop genome provides insights into evolution of bilaterian karyotype and development.</title>
        <authorList>
            <person name="Wang S."/>
            <person name="Zhang J."/>
            <person name="Jiao W."/>
            <person name="Li J."/>
            <person name="Xun X."/>
            <person name="Sun Y."/>
            <person name="Guo X."/>
            <person name="Huan P."/>
            <person name="Dong B."/>
            <person name="Zhang L."/>
            <person name="Hu X."/>
            <person name="Sun X."/>
            <person name="Wang J."/>
            <person name="Zhao C."/>
            <person name="Wang Y."/>
            <person name="Wang D."/>
            <person name="Huang X."/>
            <person name="Wang R."/>
            <person name="Lv J."/>
            <person name="Li Y."/>
            <person name="Zhang Z."/>
            <person name="Liu B."/>
            <person name="Lu W."/>
            <person name="Hui Y."/>
            <person name="Liang J."/>
            <person name="Zhou Z."/>
            <person name="Hou R."/>
            <person name="Li X."/>
            <person name="Liu Y."/>
            <person name="Li H."/>
            <person name="Ning X."/>
            <person name="Lin Y."/>
            <person name="Zhao L."/>
            <person name="Xing Q."/>
            <person name="Dou J."/>
            <person name="Li Y."/>
            <person name="Mao J."/>
            <person name="Guo H."/>
            <person name="Dou H."/>
            <person name="Li T."/>
            <person name="Mu C."/>
            <person name="Jiang W."/>
            <person name="Fu Q."/>
            <person name="Fu X."/>
            <person name="Miao Y."/>
            <person name="Liu J."/>
            <person name="Yu Q."/>
            <person name="Li R."/>
            <person name="Liao H."/>
            <person name="Li X."/>
            <person name="Kong Y."/>
            <person name="Jiang Z."/>
            <person name="Chourrout D."/>
            <person name="Li R."/>
            <person name="Bao Z."/>
        </authorList>
    </citation>
    <scope>NUCLEOTIDE SEQUENCE [LARGE SCALE GENOMIC DNA]</scope>
    <source>
        <strain evidence="11 12">PY_sf001</strain>
    </source>
</reference>
<feature type="transmembrane region" description="Helical" evidence="10">
    <location>
        <begin position="12"/>
        <end position="31"/>
    </location>
</feature>
<dbReference type="Proteomes" id="UP000242188">
    <property type="component" value="Unassembled WGS sequence"/>
</dbReference>
<proteinExistence type="inferred from homology"/>
<sequence length="398" mass="45660">MALGRKSSRLCENIFAGIVIFACGLSIIISMKFQAFSGIGRLTQRKTSRELQKNRNTFLTAFKDDGKHDISGNEHQYVSNDHGDDTSQSGTDIKSWFHRKPVHKYMPSKFHPILLRPELMSNSACKDNTVDILIYSLSYWSNFNQRAAIRESWAATDTFTDIKIKTVFFLGRPSSTTDLTKIESENQKYSDIVLGDFLDGHANISMKSLLALQWINSNCLHAKYILKADDDMFVNIFYVIEFGVSEIFTLNKVIMCQVRPNNTNEIIRNRNSKWYVPDHILPGRLTFPTMCFANMILFTADLVPDMYRASFSVPYCTVDDAYIFGMLIEPVKNADFRSIGETISMNQNEAYQDLMHQSHPRYIASTVKQIEYFRKFWNAALTRVPTWAKGRLSSNIKT</sequence>
<dbReference type="AlphaFoldDB" id="A0A210Q8Q7"/>
<comment type="similarity">
    <text evidence="2 10">Belongs to the glycosyltransferase 31 family.</text>
</comment>
<name>A0A210Q8Q7_MIZYE</name>
<dbReference type="OrthoDB" id="6381420at2759"/>
<keyword evidence="4 11" id="KW-0808">Transferase</keyword>
<keyword evidence="6 10" id="KW-0735">Signal-anchor</keyword>
<dbReference type="GO" id="GO:0016758">
    <property type="term" value="F:hexosyltransferase activity"/>
    <property type="evidence" value="ECO:0007669"/>
    <property type="project" value="InterPro"/>
</dbReference>
<evidence type="ECO:0000256" key="7">
    <source>
        <dbReference type="ARBA" id="ARBA00022989"/>
    </source>
</evidence>
<dbReference type="PROSITE" id="PS51257">
    <property type="entry name" value="PROKAR_LIPOPROTEIN"/>
    <property type="match status" value="1"/>
</dbReference>
<evidence type="ECO:0000256" key="2">
    <source>
        <dbReference type="ARBA" id="ARBA00008661"/>
    </source>
</evidence>
<dbReference type="PANTHER" id="PTHR11214">
    <property type="entry name" value="BETA-1,3-N-ACETYLGLUCOSAMINYLTRANSFERASE"/>
    <property type="match status" value="1"/>
</dbReference>
<gene>
    <name evidence="11" type="ORF">KP79_PYT13235</name>
</gene>
<accession>A0A210Q8Q7</accession>
<keyword evidence="7 10" id="KW-1133">Transmembrane helix</keyword>
<evidence type="ECO:0000256" key="3">
    <source>
        <dbReference type="ARBA" id="ARBA00022676"/>
    </source>
</evidence>
<organism evidence="11 12">
    <name type="scientific">Mizuhopecten yessoensis</name>
    <name type="common">Japanese scallop</name>
    <name type="synonym">Patinopecten yessoensis</name>
    <dbReference type="NCBI Taxonomy" id="6573"/>
    <lineage>
        <taxon>Eukaryota</taxon>
        <taxon>Metazoa</taxon>
        <taxon>Spiralia</taxon>
        <taxon>Lophotrochozoa</taxon>
        <taxon>Mollusca</taxon>
        <taxon>Bivalvia</taxon>
        <taxon>Autobranchia</taxon>
        <taxon>Pteriomorphia</taxon>
        <taxon>Pectinida</taxon>
        <taxon>Pectinoidea</taxon>
        <taxon>Pectinidae</taxon>
        <taxon>Mizuhopecten</taxon>
    </lineage>
</organism>
<keyword evidence="3 10" id="KW-0328">Glycosyltransferase</keyword>
<evidence type="ECO:0000256" key="9">
    <source>
        <dbReference type="ARBA" id="ARBA00023136"/>
    </source>
</evidence>
<dbReference type="Gene3D" id="3.90.550.50">
    <property type="match status" value="1"/>
</dbReference>
<keyword evidence="8 10" id="KW-0333">Golgi apparatus</keyword>
<evidence type="ECO:0000313" key="11">
    <source>
        <dbReference type="EMBL" id="OWF45123.1"/>
    </source>
</evidence>
<evidence type="ECO:0000256" key="4">
    <source>
        <dbReference type="ARBA" id="ARBA00022679"/>
    </source>
</evidence>
<comment type="caution">
    <text evidence="11">The sequence shown here is derived from an EMBL/GenBank/DDBJ whole genome shotgun (WGS) entry which is preliminary data.</text>
</comment>
<evidence type="ECO:0000256" key="10">
    <source>
        <dbReference type="RuleBase" id="RU363063"/>
    </source>
</evidence>
<dbReference type="GO" id="GO:0000139">
    <property type="term" value="C:Golgi membrane"/>
    <property type="evidence" value="ECO:0007669"/>
    <property type="project" value="UniProtKB-SubCell"/>
</dbReference>
<dbReference type="GO" id="GO:0006493">
    <property type="term" value="P:protein O-linked glycosylation"/>
    <property type="evidence" value="ECO:0007669"/>
    <property type="project" value="TreeGrafter"/>
</dbReference>
<dbReference type="InterPro" id="IPR002659">
    <property type="entry name" value="Glyco_trans_31"/>
</dbReference>
<dbReference type="Pfam" id="PF01762">
    <property type="entry name" value="Galactosyl_T"/>
    <property type="match status" value="1"/>
</dbReference>
<comment type="subcellular location">
    <subcellularLocation>
        <location evidence="1 10">Golgi apparatus membrane</location>
        <topology evidence="1 10">Single-pass type II membrane protein</topology>
    </subcellularLocation>
</comment>
<dbReference type="EC" id="2.4.1.-" evidence="10"/>
<evidence type="ECO:0000256" key="1">
    <source>
        <dbReference type="ARBA" id="ARBA00004323"/>
    </source>
</evidence>
<keyword evidence="9 10" id="KW-0472">Membrane</keyword>
<evidence type="ECO:0000256" key="8">
    <source>
        <dbReference type="ARBA" id="ARBA00023034"/>
    </source>
</evidence>
<dbReference type="PANTHER" id="PTHR11214:SF314">
    <property type="entry name" value="HEXOSYLTRANSFERASE"/>
    <property type="match status" value="1"/>
</dbReference>
<dbReference type="EMBL" id="NEDP02004568">
    <property type="protein sequence ID" value="OWF45123.1"/>
    <property type="molecule type" value="Genomic_DNA"/>
</dbReference>
<evidence type="ECO:0000313" key="12">
    <source>
        <dbReference type="Proteomes" id="UP000242188"/>
    </source>
</evidence>
<keyword evidence="12" id="KW-1185">Reference proteome</keyword>
<protein>
    <recommendedName>
        <fullName evidence="10">Hexosyltransferase</fullName>
        <ecNumber evidence="10">2.4.1.-</ecNumber>
    </recommendedName>
</protein>
<evidence type="ECO:0000256" key="5">
    <source>
        <dbReference type="ARBA" id="ARBA00022692"/>
    </source>
</evidence>
<keyword evidence="5 10" id="KW-0812">Transmembrane</keyword>
<evidence type="ECO:0000256" key="6">
    <source>
        <dbReference type="ARBA" id="ARBA00022968"/>
    </source>
</evidence>